<evidence type="ECO:0000256" key="21">
    <source>
        <dbReference type="ARBA" id="ARBA00024992"/>
    </source>
</evidence>
<dbReference type="EC" id="1.5.1.3" evidence="7"/>
<dbReference type="InterPro" id="IPR029066">
    <property type="entry name" value="PLP-binding_barrel"/>
</dbReference>
<dbReference type="GO" id="GO:0032259">
    <property type="term" value="P:methylation"/>
    <property type="evidence" value="ECO:0007669"/>
    <property type="project" value="UniProtKB-KW"/>
</dbReference>
<evidence type="ECO:0000256" key="4">
    <source>
        <dbReference type="ARBA" id="ARBA00009972"/>
    </source>
</evidence>
<keyword evidence="33" id="KW-1185">Reference proteome</keyword>
<dbReference type="InterPro" id="IPR000398">
    <property type="entry name" value="Thymidylate_synthase"/>
</dbReference>
<dbReference type="PROSITE" id="PS00879">
    <property type="entry name" value="ODR_DC_2_2"/>
    <property type="match status" value="1"/>
</dbReference>
<comment type="function">
    <text evidence="26">Catalyzes the reductive methylation of 2'-deoxyuridine 5'-monophosphate (dUMP) to thymidine 5'-monophosphate (dTMP), using the cosubstrate, 5,10- methylenetetrahydrofolate (CH2H4folate) as a 1-carbon donor and reductant and contributes to the de novo mitochondrial thymidylate biosynthesis pathway.</text>
</comment>
<dbReference type="PROSITE" id="PS00878">
    <property type="entry name" value="ODR_DC_2_1"/>
    <property type="match status" value="1"/>
</dbReference>
<comment type="pathway">
    <text evidence="27">Amino-acid biosynthesis; L-lysine biosynthesis via DAP pathway; L-lysine from DL-2,6-diaminopimelate: step 1/1.</text>
</comment>
<dbReference type="InterPro" id="IPR023451">
    <property type="entry name" value="Thymidate_synth/dCMP_Mease_dom"/>
</dbReference>
<dbReference type="STRING" id="3750.A0A498K321"/>
<dbReference type="Pfam" id="PF00186">
    <property type="entry name" value="DHFR_1"/>
    <property type="match status" value="1"/>
</dbReference>
<evidence type="ECO:0000256" key="18">
    <source>
        <dbReference type="ARBA" id="ARBA00023154"/>
    </source>
</evidence>
<dbReference type="SUPFAM" id="SSF50621">
    <property type="entry name" value="Alanine racemase C-terminal domain-like"/>
    <property type="match status" value="1"/>
</dbReference>
<gene>
    <name evidence="32" type="ORF">DVH24_021433</name>
</gene>
<dbReference type="NCBIfam" id="TIGR01048">
    <property type="entry name" value="lysA"/>
    <property type="match status" value="1"/>
</dbReference>
<dbReference type="InterPro" id="IPR002986">
    <property type="entry name" value="DAP_deCOOHase_LysA"/>
</dbReference>
<evidence type="ECO:0000256" key="22">
    <source>
        <dbReference type="ARBA" id="ARBA00048873"/>
    </source>
</evidence>
<feature type="domain" description="DHFR" evidence="31">
    <location>
        <begin position="587"/>
        <end position="764"/>
    </location>
</feature>
<dbReference type="PROSITE" id="PS00075">
    <property type="entry name" value="DHFR_1"/>
    <property type="match status" value="1"/>
</dbReference>
<dbReference type="GO" id="GO:0004146">
    <property type="term" value="F:dihydrofolate reductase activity"/>
    <property type="evidence" value="ECO:0007669"/>
    <property type="project" value="UniProtKB-EC"/>
</dbReference>
<keyword evidence="19" id="KW-0456">Lyase</keyword>
<comment type="similarity">
    <text evidence="28">Belongs to the Orn/Lys/Arg decarboxylase class-II family. LysA subfamily.</text>
</comment>
<dbReference type="GO" id="GO:0046654">
    <property type="term" value="P:tetrahydrofolate biosynthetic process"/>
    <property type="evidence" value="ECO:0007669"/>
    <property type="project" value="UniProtKB-UniPathway"/>
</dbReference>
<organism evidence="32 33">
    <name type="scientific">Malus domestica</name>
    <name type="common">Apple</name>
    <name type="synonym">Pyrus malus</name>
    <dbReference type="NCBI Taxonomy" id="3750"/>
    <lineage>
        <taxon>Eukaryota</taxon>
        <taxon>Viridiplantae</taxon>
        <taxon>Streptophyta</taxon>
        <taxon>Embryophyta</taxon>
        <taxon>Tracheophyta</taxon>
        <taxon>Spermatophyta</taxon>
        <taxon>Magnoliopsida</taxon>
        <taxon>eudicotyledons</taxon>
        <taxon>Gunneridae</taxon>
        <taxon>Pentapetalae</taxon>
        <taxon>rosids</taxon>
        <taxon>fabids</taxon>
        <taxon>Rosales</taxon>
        <taxon>Rosaceae</taxon>
        <taxon>Amygdaloideae</taxon>
        <taxon>Maleae</taxon>
        <taxon>Malus</taxon>
    </lineage>
</organism>
<comment type="similarity">
    <text evidence="4">Belongs to the thymidylate synthase family.</text>
</comment>
<evidence type="ECO:0000256" key="7">
    <source>
        <dbReference type="ARBA" id="ARBA00012856"/>
    </source>
</evidence>
<dbReference type="Proteomes" id="UP000290289">
    <property type="component" value="Chromosome 5"/>
</dbReference>
<dbReference type="CDD" id="cd06828">
    <property type="entry name" value="PLPDE_III_DapDC"/>
    <property type="match status" value="1"/>
</dbReference>
<dbReference type="EC" id="2.1.1.45" evidence="6"/>
<dbReference type="InterPro" id="IPR009006">
    <property type="entry name" value="Ala_racemase/Decarboxylase_C"/>
</dbReference>
<dbReference type="FunFam" id="3.20.20.10:FF:000003">
    <property type="entry name" value="Diaminopimelate decarboxylase"/>
    <property type="match status" value="1"/>
</dbReference>
<evidence type="ECO:0000256" key="11">
    <source>
        <dbReference type="ARBA" id="ARBA00022605"/>
    </source>
</evidence>
<dbReference type="GO" id="GO:0009089">
    <property type="term" value="P:lysine biosynthetic process via diaminopimelate"/>
    <property type="evidence" value="ECO:0007669"/>
    <property type="project" value="InterPro"/>
</dbReference>
<evidence type="ECO:0000256" key="29">
    <source>
        <dbReference type="ARBA" id="ARBA00066427"/>
    </source>
</evidence>
<comment type="function">
    <text evidence="21">Bifunctional enzyme. Involved in de novo dTMP biosynthesis. Key enzyme in folate metabolism. Can play two different roles depending on the source of dihydrofolate: de novo synthesis of tetrahydrofolate or recycling of the dihydrofolate released as one of the end products of the TS catalyzed reaction. Catalyzes an essential reaction for de novo glycine and purine synthesis, DNA precursor synthesis, and for the conversion of dUMP to dTMP.</text>
</comment>
<evidence type="ECO:0000256" key="24">
    <source>
        <dbReference type="ARBA" id="ARBA00050752"/>
    </source>
</evidence>
<evidence type="ECO:0000256" key="6">
    <source>
        <dbReference type="ARBA" id="ARBA00011947"/>
    </source>
</evidence>
<dbReference type="InterPro" id="IPR017925">
    <property type="entry name" value="DHFR_CS"/>
</dbReference>
<evidence type="ECO:0000256" key="14">
    <source>
        <dbReference type="ARBA" id="ARBA00022793"/>
    </source>
</evidence>
<dbReference type="Gene3D" id="3.20.20.10">
    <property type="entry name" value="Alanine racemase"/>
    <property type="match status" value="1"/>
</dbReference>
<dbReference type="PROSITE" id="PS00091">
    <property type="entry name" value="THYMIDYLATE_SYNTHASE"/>
    <property type="match status" value="1"/>
</dbReference>
<keyword evidence="17" id="KW-0560">Oxidoreductase</keyword>
<dbReference type="InterPro" id="IPR020940">
    <property type="entry name" value="Thymidylate_synthase_AS"/>
</dbReference>
<evidence type="ECO:0000256" key="20">
    <source>
        <dbReference type="ARBA" id="ARBA00023268"/>
    </source>
</evidence>
<dbReference type="SUPFAM" id="SSF55831">
    <property type="entry name" value="Thymidylate synthase/dCMP hydroxymethylase"/>
    <property type="match status" value="1"/>
</dbReference>
<evidence type="ECO:0000256" key="15">
    <source>
        <dbReference type="ARBA" id="ARBA00022857"/>
    </source>
</evidence>
<comment type="catalytic activity">
    <reaction evidence="22">
        <text>(6S)-5,6,7,8-tetrahydrofolate + NADP(+) = 7,8-dihydrofolate + NADPH + H(+)</text>
        <dbReference type="Rhea" id="RHEA:15009"/>
        <dbReference type="ChEBI" id="CHEBI:15378"/>
        <dbReference type="ChEBI" id="CHEBI:57451"/>
        <dbReference type="ChEBI" id="CHEBI:57453"/>
        <dbReference type="ChEBI" id="CHEBI:57783"/>
        <dbReference type="ChEBI" id="CHEBI:58349"/>
        <dbReference type="EC" id="1.5.1.3"/>
    </reaction>
</comment>
<dbReference type="SUPFAM" id="SSF51419">
    <property type="entry name" value="PLP-binding barrel"/>
    <property type="match status" value="1"/>
</dbReference>
<dbReference type="Gene3D" id="3.30.572.10">
    <property type="entry name" value="Thymidylate synthase/dCMP hydroxymethylase domain"/>
    <property type="match status" value="1"/>
</dbReference>
<comment type="function">
    <text evidence="25">Specifically catalyzes the decarboxylation of meso-diaminopimelate (meso-DAP) to L-lysine.</text>
</comment>
<evidence type="ECO:0000256" key="3">
    <source>
        <dbReference type="ARBA" id="ARBA00006900"/>
    </source>
</evidence>
<evidence type="ECO:0000256" key="27">
    <source>
        <dbReference type="ARBA" id="ARBA00060643"/>
    </source>
</evidence>
<dbReference type="HAMAP" id="MF_00008">
    <property type="entry name" value="Thymidy_synth_bact"/>
    <property type="match status" value="1"/>
</dbReference>
<dbReference type="CDD" id="cd00351">
    <property type="entry name" value="TS_Pyrimidine_HMase"/>
    <property type="match status" value="1"/>
</dbReference>
<comment type="similarity">
    <text evidence="5">In the N-terminal section; belongs to the dihydrofolate reductase family.</text>
</comment>
<evidence type="ECO:0000259" key="31">
    <source>
        <dbReference type="PROSITE" id="PS51330"/>
    </source>
</evidence>
<comment type="similarity">
    <text evidence="3">In the C-terminal section; belongs to the thymidylate synthase family.</text>
</comment>
<keyword evidence="18" id="KW-0457">Lysine biosynthesis</keyword>
<dbReference type="EC" id="4.1.1.20" evidence="29"/>
<dbReference type="HAMAP" id="MF_02120">
    <property type="entry name" value="LysA"/>
    <property type="match status" value="1"/>
</dbReference>
<dbReference type="NCBIfam" id="TIGR03284">
    <property type="entry name" value="thym_sym"/>
    <property type="match status" value="1"/>
</dbReference>
<dbReference type="Gene3D" id="3.40.430.10">
    <property type="entry name" value="Dihydrofolate Reductase, subunit A"/>
    <property type="match status" value="1"/>
</dbReference>
<dbReference type="PROSITE" id="PS51330">
    <property type="entry name" value="DHFR_2"/>
    <property type="match status" value="1"/>
</dbReference>
<dbReference type="GO" id="GO:0004799">
    <property type="term" value="F:thymidylate synthase activity"/>
    <property type="evidence" value="ECO:0007669"/>
    <property type="project" value="UniProtKB-EC"/>
</dbReference>
<evidence type="ECO:0000256" key="28">
    <source>
        <dbReference type="ARBA" id="ARBA00060983"/>
    </source>
</evidence>
<feature type="active site" evidence="30">
    <location>
        <position position="974"/>
    </location>
</feature>
<dbReference type="InterPro" id="IPR001796">
    <property type="entry name" value="DHFR_dom"/>
</dbReference>
<dbReference type="EMBL" id="RDQH01000331">
    <property type="protein sequence ID" value="RXH99631.1"/>
    <property type="molecule type" value="Genomic_DNA"/>
</dbReference>
<comment type="cofactor">
    <cofactor evidence="1">
        <name>pyridoxal 5'-phosphate</name>
        <dbReference type="ChEBI" id="CHEBI:597326"/>
    </cofactor>
</comment>
<dbReference type="FunFam" id="3.30.572.10:FF:000007">
    <property type="entry name" value="thymidylate synthase isoform X2"/>
    <property type="match status" value="1"/>
</dbReference>
<evidence type="ECO:0000256" key="1">
    <source>
        <dbReference type="ARBA" id="ARBA00001933"/>
    </source>
</evidence>
<evidence type="ECO:0000256" key="16">
    <source>
        <dbReference type="ARBA" id="ARBA00022898"/>
    </source>
</evidence>
<keyword evidence="9" id="KW-0554">One-carbon metabolism</keyword>
<evidence type="ECO:0000256" key="9">
    <source>
        <dbReference type="ARBA" id="ARBA00022563"/>
    </source>
</evidence>
<keyword evidence="14" id="KW-0210">Decarboxylase</keyword>
<evidence type="ECO:0000256" key="30">
    <source>
        <dbReference type="PROSITE-ProRule" id="PRU10016"/>
    </source>
</evidence>
<dbReference type="PANTHER" id="PTHR43727">
    <property type="entry name" value="DIAMINOPIMELATE DECARBOXYLASE"/>
    <property type="match status" value="1"/>
</dbReference>
<keyword evidence="20" id="KW-0511">Multifunctional enzyme</keyword>
<evidence type="ECO:0000256" key="19">
    <source>
        <dbReference type="ARBA" id="ARBA00023239"/>
    </source>
</evidence>
<dbReference type="Pfam" id="PF02784">
    <property type="entry name" value="Orn_Arg_deC_N"/>
    <property type="match status" value="1"/>
</dbReference>
<evidence type="ECO:0000313" key="33">
    <source>
        <dbReference type="Proteomes" id="UP000290289"/>
    </source>
</evidence>
<dbReference type="SUPFAM" id="SSF53597">
    <property type="entry name" value="Dihydrofolate reductase-like"/>
    <property type="match status" value="1"/>
</dbReference>
<dbReference type="FunFam" id="3.40.430.10:FF:000003">
    <property type="entry name" value="Bifunctional dihydrofolate reductase-thymidylate synthase"/>
    <property type="match status" value="1"/>
</dbReference>
<dbReference type="UniPathway" id="UPA00077">
    <property type="reaction ID" value="UER00158"/>
</dbReference>
<dbReference type="GO" id="GO:0006730">
    <property type="term" value="P:one-carbon metabolic process"/>
    <property type="evidence" value="ECO:0007669"/>
    <property type="project" value="UniProtKB-KW"/>
</dbReference>
<proteinExistence type="inferred from homology"/>
<evidence type="ECO:0000256" key="26">
    <source>
        <dbReference type="ARBA" id="ARBA00056634"/>
    </source>
</evidence>
<evidence type="ECO:0000256" key="5">
    <source>
        <dbReference type="ARBA" id="ARBA00010176"/>
    </source>
</evidence>
<comment type="caution">
    <text evidence="32">The sequence shown here is derived from an EMBL/GenBank/DDBJ whole genome shotgun (WGS) entry which is preliminary data.</text>
</comment>
<dbReference type="InterPro" id="IPR022653">
    <property type="entry name" value="De-COase2_pyr-phos_BS"/>
</dbReference>
<protein>
    <recommendedName>
        <fullName evidence="8">Thymidylate synthase</fullName>
        <ecNumber evidence="7">1.5.1.3</ecNumber>
        <ecNumber evidence="6">2.1.1.45</ecNumber>
        <ecNumber evidence="29">4.1.1.20</ecNumber>
    </recommendedName>
</protein>
<accession>A0A498K321</accession>
<dbReference type="InterPro" id="IPR036926">
    <property type="entry name" value="Thymidate_synth/dCMP_Mease_sf"/>
</dbReference>
<comment type="catalytic activity">
    <reaction evidence="24">
        <text>dUMP + (6R)-5,10-methylene-5,6,7,8-tetrahydrofolate = 7,8-dihydrofolate + dTMP</text>
        <dbReference type="Rhea" id="RHEA:12104"/>
        <dbReference type="ChEBI" id="CHEBI:15636"/>
        <dbReference type="ChEBI" id="CHEBI:57451"/>
        <dbReference type="ChEBI" id="CHEBI:63528"/>
        <dbReference type="ChEBI" id="CHEBI:246422"/>
        <dbReference type="EC" id="2.1.1.45"/>
    </reaction>
    <physiologicalReaction direction="left-to-right" evidence="24">
        <dbReference type="Rhea" id="RHEA:12105"/>
    </physiologicalReaction>
</comment>
<dbReference type="InterPro" id="IPR022657">
    <property type="entry name" value="De-COase2_CS"/>
</dbReference>
<evidence type="ECO:0000256" key="25">
    <source>
        <dbReference type="ARBA" id="ARBA00053571"/>
    </source>
</evidence>
<evidence type="ECO:0000256" key="2">
    <source>
        <dbReference type="ARBA" id="ARBA00004992"/>
    </source>
</evidence>
<dbReference type="InterPro" id="IPR022644">
    <property type="entry name" value="De-COase2_N"/>
</dbReference>
<keyword evidence="13" id="KW-0545">Nucleotide biosynthesis</keyword>
<keyword evidence="15" id="KW-0521">NADP</keyword>
<sequence length="1134" mass="126474">MAAAQAQLHFHAPSSFSKPLKNPLTRNPFFQNPILPLRPRTSLKPLVLRAAVVSQNPSTSLSQTTPFEHCFSKSSDGFLYCEGLKVQDVIDSVERRPFYLYSKPQITRNVEAYKEALEGLNSVIGYAIKANNNFKILEHLRQLGCGAVLVSGNELRLALRAGFDPTKCIFNGNGKLLDDLVLAAQEGVFINIDSEFDLENIVAAARIAGKRVNVLLRINPDVDPQVHAYVATGNKNSKFGIRNEKLQWFLDAVKAHPDELKLVGAHCHLGSTITKVDIFRDAAVLMVKYIDEIRSQGFQVDYLNIGGGLGIDYYHSGAILPKPRDLINTVRGVVLSRGLNLIIEPGRSLIANTCCLVNRVTGVKTNGTKNFIVIDGSMAELIRPSLYDAYQHIELVAPTPPDAEISTFDVVGPVCESADFLGKDRELPTPPKGAGLVVHDAGAYCMSMASTYNLKMRPPEYWVQEDESVAKIRHAETFEDHMRFFEVPELKKKEERKGLKAKKAVSALSNSLPRSFRSQTLDCRCSWQLPHSKILLFALRSGLLHFRNNWLCGSHFGQFRTMGSTMAGELLVSANGNGNAQPNPQRTYQVVVAATREMGIGKDGKLPWRLPSDLKFFKDITVTTSDPAKKNAIIMGRKTWESILPEHQPLPGRLNVVLTRSGSFDIATAENVVICGSMASALELLAASPYCLSIEKVFLIGGGQILREALNASGCEAIHITEIETNIECDTFIPAIDSSVFQPWYSSFPKVENGIRHSFTTYVRVRNSAVESLCENNDLNSNIKSDSVKCEVKNFSYLPKMIFEKHEEHMYLRLVREILSDGTAKDDRTGTGTLSKFGCQKVFWRGVVEELLWFISGSTNAKVMGSIRGNSLFGKQGSFRRKAFTYGMGMHLEITLTGNVGLTDKEEGDLGPVYGFQWRHFGARYTDMHADYTGQGFDQLLDVTDKIKNNPDDRRIILSAWNPSDLKSMALPPCHMFAQFYVANGELSCQMYQRSADIGLGIPFNIASYALLTCMIAHVCDLVPGDFIHVLGDAHVYRTHIRPLQEQLEKLPKPFPILKINPEKKNIDSFAAADFQLIGYDPHQKIEMKMAKQGSKHKMYVIHPDWLCRRSRGVLINCEGFTQVHRFKLSFSEF</sequence>
<comment type="catalytic activity">
    <reaction evidence="23">
        <text>meso-2,6-diaminopimelate + H(+) = L-lysine + CO2</text>
        <dbReference type="Rhea" id="RHEA:15101"/>
        <dbReference type="ChEBI" id="CHEBI:15378"/>
        <dbReference type="ChEBI" id="CHEBI:16526"/>
        <dbReference type="ChEBI" id="CHEBI:32551"/>
        <dbReference type="ChEBI" id="CHEBI:57791"/>
        <dbReference type="EC" id="4.1.1.20"/>
    </reaction>
</comment>
<dbReference type="PRINTS" id="PR00108">
    <property type="entry name" value="THYMDSNTHASE"/>
</dbReference>
<dbReference type="GO" id="GO:0008836">
    <property type="term" value="F:diaminopimelate decarboxylase activity"/>
    <property type="evidence" value="ECO:0007669"/>
    <property type="project" value="UniProtKB-EC"/>
</dbReference>
<dbReference type="GO" id="GO:0009507">
    <property type="term" value="C:chloroplast"/>
    <property type="evidence" value="ECO:0007669"/>
    <property type="project" value="TreeGrafter"/>
</dbReference>
<keyword evidence="11" id="KW-0028">Amino-acid biosynthesis</keyword>
<evidence type="ECO:0000256" key="23">
    <source>
        <dbReference type="ARBA" id="ARBA00050464"/>
    </source>
</evidence>
<reference evidence="32 33" key="1">
    <citation type="submission" date="2018-10" db="EMBL/GenBank/DDBJ databases">
        <title>A high-quality apple genome assembly.</title>
        <authorList>
            <person name="Hu J."/>
        </authorList>
    </citation>
    <scope>NUCLEOTIDE SEQUENCE [LARGE SCALE GENOMIC DNA]</scope>
    <source>
        <strain evidence="33">cv. HFTH1</strain>
        <tissue evidence="32">Young leaf</tissue>
    </source>
</reference>
<dbReference type="FunFam" id="2.40.37.10:FF:000003">
    <property type="entry name" value="Diaminopimelate decarboxylase"/>
    <property type="match status" value="1"/>
</dbReference>
<dbReference type="CDD" id="cd00209">
    <property type="entry name" value="DHFR"/>
    <property type="match status" value="1"/>
</dbReference>
<dbReference type="InterPro" id="IPR024072">
    <property type="entry name" value="DHFR-like_dom_sf"/>
</dbReference>
<keyword evidence="16" id="KW-0663">Pyridoxal phosphate</keyword>
<dbReference type="AlphaFoldDB" id="A0A498K321"/>
<dbReference type="GO" id="GO:0006231">
    <property type="term" value="P:dTMP biosynthetic process"/>
    <property type="evidence" value="ECO:0007669"/>
    <property type="project" value="InterPro"/>
</dbReference>
<evidence type="ECO:0000256" key="10">
    <source>
        <dbReference type="ARBA" id="ARBA00022603"/>
    </source>
</evidence>
<dbReference type="PANTHER" id="PTHR43727:SF2">
    <property type="entry name" value="GROUP IV DECARBOXYLASE"/>
    <property type="match status" value="1"/>
</dbReference>
<comment type="pathway">
    <text evidence="2">Pyrimidine metabolism; dTTP biosynthesis.</text>
</comment>
<evidence type="ECO:0000313" key="32">
    <source>
        <dbReference type="EMBL" id="RXH99631.1"/>
    </source>
</evidence>
<evidence type="ECO:0000256" key="8">
    <source>
        <dbReference type="ARBA" id="ARBA00015931"/>
    </source>
</evidence>
<evidence type="ECO:0000256" key="13">
    <source>
        <dbReference type="ARBA" id="ARBA00022727"/>
    </source>
</evidence>
<keyword evidence="10" id="KW-0489">Methyltransferase</keyword>
<keyword evidence="12" id="KW-0808">Transferase</keyword>
<evidence type="ECO:0000256" key="17">
    <source>
        <dbReference type="ARBA" id="ARBA00023002"/>
    </source>
</evidence>
<evidence type="ECO:0000256" key="12">
    <source>
        <dbReference type="ARBA" id="ARBA00022679"/>
    </source>
</evidence>
<dbReference type="Pfam" id="PF00303">
    <property type="entry name" value="Thymidylat_synt"/>
    <property type="match status" value="1"/>
</dbReference>
<dbReference type="Gene3D" id="2.40.37.10">
    <property type="entry name" value="Lyase, Ornithine Decarboxylase, Chain A, domain 1"/>
    <property type="match status" value="1"/>
</dbReference>
<name>A0A498K321_MALDO</name>